<comment type="caution">
    <text evidence="6">The sequence shown here is derived from an EMBL/GenBank/DDBJ whole genome shotgun (WGS) entry which is preliminary data.</text>
</comment>
<dbReference type="GO" id="GO:0031122">
    <property type="term" value="P:cytoplasmic microtubule organization"/>
    <property type="evidence" value="ECO:0007669"/>
    <property type="project" value="TreeGrafter"/>
</dbReference>
<evidence type="ECO:0000256" key="4">
    <source>
        <dbReference type="SAM" id="Coils"/>
    </source>
</evidence>
<gene>
    <name evidence="6" type="ORF">SteCoe_7841</name>
</gene>
<dbReference type="InterPro" id="IPR043936">
    <property type="entry name" value="HOOK_N"/>
</dbReference>
<organism evidence="6 7">
    <name type="scientific">Stentor coeruleus</name>
    <dbReference type="NCBI Taxonomy" id="5963"/>
    <lineage>
        <taxon>Eukaryota</taxon>
        <taxon>Sar</taxon>
        <taxon>Alveolata</taxon>
        <taxon>Ciliophora</taxon>
        <taxon>Postciliodesmatophora</taxon>
        <taxon>Heterotrichea</taxon>
        <taxon>Heterotrichida</taxon>
        <taxon>Stentoridae</taxon>
        <taxon>Stentor</taxon>
    </lineage>
</organism>
<feature type="domain" description="Calponin-homology (CH)" evidence="5">
    <location>
        <begin position="2"/>
        <end position="117"/>
    </location>
</feature>
<sequence>MEDLQVAIVNWVISNKLNKIKLSKNCRSFTDLTDGIILFELLSRISPDHFDLEVITIDIQNNWALKLGNLKRLKQCIDYYIASSLKIPYERINEVILGNIARQAEAEDILKLFELVLFVILNCPKKEEFIRKIMDLSEKDQYSLMLMIKKIINKETIHIFEENEIQTREIQILRNGKIQLQAQVSELQKELNGVNYIKDQLMSENEDLKLSKAHLQNELDNVSSKINKDSMELYSRLEKKLIEKSSMLEMSKQILESQRIESQNEINRLKDELDLAITDQQKLRHCENTLEKYKKKIESSTKLKRKISDIKKNNENMHQLIKKHQHEAESYRKCKTKLKEVKEELAQEKHKSEMLHISTECKEKQISKLSLSLKEALEKIKFLENYIQEIKNSSNSSVLSDDTGGNKLELEVEIKQRRDKPLFSIPAMHNSMYVEQIITENHRLRNLLNMKKEKSKALKETIQMINEELNTKAYFAFQIINQLKSRNEALSENFKEITDALTLLECDKELYKQTKYELDNFKSNHESLISEIKKLYNEKDEMFKRCIEAREQSIDLNNKLHQQEFAYQKALLNLKLSQERIKELETHVTKLEESLLNAPTSNTDAKFLDLEKEISILKNNNLKLKLQNNEILEENKQIIADKERSLKMMEENNKDSIEKIKKESLWNSEQMVRDTEAALQKIQNDRDQIRARLDCERKNSLRSWNKAMMIKDPYSMNSEEVKKLKNQLADALKENEKLVRDNQELMICWKDSALMVRELKRSMDQEAKRMQDAIRMTHHDSQFF</sequence>
<name>A0A1R2CLV8_9CILI</name>
<keyword evidence="7" id="KW-1185">Reference proteome</keyword>
<dbReference type="GO" id="GO:0030705">
    <property type="term" value="P:cytoskeleton-dependent intracellular transport"/>
    <property type="evidence" value="ECO:0007669"/>
    <property type="project" value="InterPro"/>
</dbReference>
<dbReference type="GO" id="GO:0005815">
    <property type="term" value="C:microtubule organizing center"/>
    <property type="evidence" value="ECO:0007669"/>
    <property type="project" value="TreeGrafter"/>
</dbReference>
<accession>A0A1R2CLV8</accession>
<keyword evidence="2" id="KW-0963">Cytoplasm</keyword>
<feature type="coiled-coil region" evidence="4">
    <location>
        <begin position="448"/>
        <end position="776"/>
    </location>
</feature>
<protein>
    <recommendedName>
        <fullName evidence="5">Calponin-homology (CH) domain-containing protein</fullName>
    </recommendedName>
</protein>
<keyword evidence="3 4" id="KW-0175">Coiled coil</keyword>
<dbReference type="PANTHER" id="PTHR18947:SF28">
    <property type="entry name" value="GIRDIN, ISOFORM A"/>
    <property type="match status" value="1"/>
</dbReference>
<evidence type="ECO:0000313" key="6">
    <source>
        <dbReference type="EMBL" id="OMJ89946.1"/>
    </source>
</evidence>
<feature type="coiled-coil region" evidence="4">
    <location>
        <begin position="170"/>
        <end position="225"/>
    </location>
</feature>
<dbReference type="PROSITE" id="PS50021">
    <property type="entry name" value="CH"/>
    <property type="match status" value="1"/>
</dbReference>
<dbReference type="InterPro" id="IPR001715">
    <property type="entry name" value="CH_dom"/>
</dbReference>
<dbReference type="AlphaFoldDB" id="A0A1R2CLV8"/>
<evidence type="ECO:0000256" key="3">
    <source>
        <dbReference type="ARBA" id="ARBA00023054"/>
    </source>
</evidence>
<evidence type="ECO:0000256" key="2">
    <source>
        <dbReference type="ARBA" id="ARBA00022490"/>
    </source>
</evidence>
<dbReference type="Gene3D" id="1.10.418.10">
    <property type="entry name" value="Calponin-like domain"/>
    <property type="match status" value="1"/>
</dbReference>
<dbReference type="SUPFAM" id="SSF116907">
    <property type="entry name" value="Hook domain"/>
    <property type="match status" value="1"/>
</dbReference>
<evidence type="ECO:0000256" key="1">
    <source>
        <dbReference type="ARBA" id="ARBA00004496"/>
    </source>
</evidence>
<feature type="coiled-coil region" evidence="4">
    <location>
        <begin position="252"/>
        <end position="393"/>
    </location>
</feature>
<dbReference type="EMBL" id="MPUH01000114">
    <property type="protein sequence ID" value="OMJ89946.1"/>
    <property type="molecule type" value="Genomic_DNA"/>
</dbReference>
<dbReference type="CDD" id="cd22211">
    <property type="entry name" value="HkD_SF"/>
    <property type="match status" value="1"/>
</dbReference>
<evidence type="ECO:0000313" key="7">
    <source>
        <dbReference type="Proteomes" id="UP000187209"/>
    </source>
</evidence>
<dbReference type="Proteomes" id="UP000187209">
    <property type="component" value="Unassembled WGS sequence"/>
</dbReference>
<dbReference type="GO" id="GO:0051959">
    <property type="term" value="F:dynein light intermediate chain binding"/>
    <property type="evidence" value="ECO:0007669"/>
    <property type="project" value="TreeGrafter"/>
</dbReference>
<comment type="subcellular location">
    <subcellularLocation>
        <location evidence="1">Cytoplasm</location>
    </subcellularLocation>
</comment>
<reference evidence="6 7" key="1">
    <citation type="submission" date="2016-11" db="EMBL/GenBank/DDBJ databases">
        <title>The macronuclear genome of Stentor coeruleus: a giant cell with tiny introns.</title>
        <authorList>
            <person name="Slabodnick M."/>
            <person name="Ruby J.G."/>
            <person name="Reiff S.B."/>
            <person name="Swart E.C."/>
            <person name="Gosai S."/>
            <person name="Prabakaran S."/>
            <person name="Witkowska E."/>
            <person name="Larue G.E."/>
            <person name="Fisher S."/>
            <person name="Freeman R.M."/>
            <person name="Gunawardena J."/>
            <person name="Chu W."/>
            <person name="Stover N.A."/>
            <person name="Gregory B.D."/>
            <person name="Nowacki M."/>
            <person name="Derisi J."/>
            <person name="Roy S.W."/>
            <person name="Marshall W.F."/>
            <person name="Sood P."/>
        </authorList>
    </citation>
    <scope>NUCLEOTIDE SEQUENCE [LARGE SCALE GENOMIC DNA]</scope>
    <source>
        <strain evidence="6">WM001</strain>
    </source>
</reference>
<dbReference type="GO" id="GO:0005737">
    <property type="term" value="C:cytoplasm"/>
    <property type="evidence" value="ECO:0007669"/>
    <property type="project" value="UniProtKB-SubCell"/>
</dbReference>
<dbReference type="InterPro" id="IPR036872">
    <property type="entry name" value="CH_dom_sf"/>
</dbReference>
<dbReference type="Pfam" id="PF19047">
    <property type="entry name" value="HOOK_N"/>
    <property type="match status" value="1"/>
</dbReference>
<dbReference type="GO" id="GO:0008017">
    <property type="term" value="F:microtubule binding"/>
    <property type="evidence" value="ECO:0007669"/>
    <property type="project" value="TreeGrafter"/>
</dbReference>
<dbReference type="OrthoDB" id="296466at2759"/>
<evidence type="ECO:0000259" key="5">
    <source>
        <dbReference type="PROSITE" id="PS50021"/>
    </source>
</evidence>
<proteinExistence type="predicted"/>
<dbReference type="PANTHER" id="PTHR18947">
    <property type="entry name" value="HOOK PROTEINS"/>
    <property type="match status" value="1"/>
</dbReference>